<dbReference type="EMBL" id="JAUSUF010000001">
    <property type="protein sequence ID" value="MDQ0148576.1"/>
    <property type="molecule type" value="Genomic_DNA"/>
</dbReference>
<feature type="binding site" evidence="8">
    <location>
        <begin position="9"/>
        <end position="11"/>
    </location>
    <ligand>
        <name>GTP</name>
        <dbReference type="ChEBI" id="CHEBI:37565"/>
    </ligand>
</feature>
<comment type="domain">
    <text evidence="8">The N-terminal domain determines nucleotide recognition and specific binding, while the C-terminal domain determines the specific binding to the target protein.</text>
</comment>
<dbReference type="RefSeq" id="WP_307482792.1">
    <property type="nucleotide sequence ID" value="NZ_JAUSUF010000001.1"/>
</dbReference>
<name>A0ABT9UR00_9FIRM</name>
<gene>
    <name evidence="8" type="primary">mobA</name>
    <name evidence="10" type="ORF">J2S18_000493</name>
</gene>
<evidence type="ECO:0000256" key="4">
    <source>
        <dbReference type="ARBA" id="ARBA00022741"/>
    </source>
</evidence>
<organism evidence="10 11">
    <name type="scientific">Eubacterium multiforme</name>
    <dbReference type="NCBI Taxonomy" id="83339"/>
    <lineage>
        <taxon>Bacteria</taxon>
        <taxon>Bacillati</taxon>
        <taxon>Bacillota</taxon>
        <taxon>Clostridia</taxon>
        <taxon>Eubacteriales</taxon>
        <taxon>Eubacteriaceae</taxon>
        <taxon>Eubacterium</taxon>
    </lineage>
</organism>
<proteinExistence type="inferred from homology"/>
<dbReference type="HAMAP" id="MF_00316">
    <property type="entry name" value="MobA"/>
    <property type="match status" value="1"/>
</dbReference>
<keyword evidence="1 8" id="KW-0963">Cytoplasm</keyword>
<keyword evidence="6 8" id="KW-0342">GTP-binding</keyword>
<dbReference type="EC" id="2.7.7.77" evidence="8"/>
<dbReference type="PANTHER" id="PTHR19136">
    <property type="entry name" value="MOLYBDENUM COFACTOR GUANYLYLTRANSFERASE"/>
    <property type="match status" value="1"/>
</dbReference>
<keyword evidence="2 8" id="KW-0808">Transferase</keyword>
<reference evidence="10 11" key="1">
    <citation type="submission" date="2023-07" db="EMBL/GenBank/DDBJ databases">
        <title>Genomic Encyclopedia of Type Strains, Phase IV (KMG-IV): sequencing the most valuable type-strain genomes for metagenomic binning, comparative biology and taxonomic classification.</title>
        <authorList>
            <person name="Goeker M."/>
        </authorList>
    </citation>
    <scope>NUCLEOTIDE SEQUENCE [LARGE SCALE GENOMIC DNA]</scope>
    <source>
        <strain evidence="10 11">DSM 20694</strain>
    </source>
</reference>
<dbReference type="SUPFAM" id="SSF53448">
    <property type="entry name" value="Nucleotide-diphospho-sugar transferases"/>
    <property type="match status" value="1"/>
</dbReference>
<feature type="binding site" evidence="8">
    <location>
        <position position="68"/>
    </location>
    <ligand>
        <name>GTP</name>
        <dbReference type="ChEBI" id="CHEBI:37565"/>
    </ligand>
</feature>
<sequence>MIKKTAIILSGGKNSRMNYKTKAFLKFNGDTFINRTLLAVADYEEKIISCNDFKTYKDFKNEALLVSDSFKEIGPIGGIYSALKKSSFSYALIVACDMPFLNKDILNYLGNYDFKEDALIPIVNGKIEPLCGIYKKSSVKLIENMIKDKDYKLMNLLKNLNTKYLDIKDNNNFLNINNPEEYSKLIKKEGE</sequence>
<feature type="binding site" evidence="8">
    <location>
        <position position="22"/>
    </location>
    <ligand>
        <name>GTP</name>
        <dbReference type="ChEBI" id="CHEBI:37565"/>
    </ligand>
</feature>
<dbReference type="CDD" id="cd02503">
    <property type="entry name" value="MobA"/>
    <property type="match status" value="1"/>
</dbReference>
<dbReference type="Proteomes" id="UP001228504">
    <property type="component" value="Unassembled WGS sequence"/>
</dbReference>
<evidence type="ECO:0000256" key="7">
    <source>
        <dbReference type="ARBA" id="ARBA00023150"/>
    </source>
</evidence>
<evidence type="ECO:0000259" key="9">
    <source>
        <dbReference type="Pfam" id="PF12804"/>
    </source>
</evidence>
<keyword evidence="3 8" id="KW-0479">Metal-binding</keyword>
<comment type="similarity">
    <text evidence="8">Belongs to the MobA family.</text>
</comment>
<keyword evidence="10" id="KW-0548">Nucleotidyltransferase</keyword>
<comment type="function">
    <text evidence="8">Transfers a GMP moiety from GTP to Mo-molybdopterin (Mo-MPT) cofactor (Moco or molybdenum cofactor) to form Mo-molybdopterin guanine dinucleotide (Mo-MGD) cofactor.</text>
</comment>
<comment type="catalytic activity">
    <reaction evidence="8">
        <text>Mo-molybdopterin + GTP + H(+) = Mo-molybdopterin guanine dinucleotide + diphosphate</text>
        <dbReference type="Rhea" id="RHEA:34243"/>
        <dbReference type="ChEBI" id="CHEBI:15378"/>
        <dbReference type="ChEBI" id="CHEBI:33019"/>
        <dbReference type="ChEBI" id="CHEBI:37565"/>
        <dbReference type="ChEBI" id="CHEBI:71302"/>
        <dbReference type="ChEBI" id="CHEBI:71310"/>
        <dbReference type="EC" id="2.7.7.77"/>
    </reaction>
</comment>
<dbReference type="PANTHER" id="PTHR19136:SF81">
    <property type="entry name" value="MOLYBDENUM COFACTOR GUANYLYLTRANSFERASE"/>
    <property type="match status" value="1"/>
</dbReference>
<feature type="binding site" evidence="8">
    <location>
        <position position="97"/>
    </location>
    <ligand>
        <name>Mg(2+)</name>
        <dbReference type="ChEBI" id="CHEBI:18420"/>
    </ligand>
</feature>
<evidence type="ECO:0000256" key="5">
    <source>
        <dbReference type="ARBA" id="ARBA00022842"/>
    </source>
</evidence>
<evidence type="ECO:0000313" key="11">
    <source>
        <dbReference type="Proteomes" id="UP001228504"/>
    </source>
</evidence>
<dbReference type="InterPro" id="IPR025877">
    <property type="entry name" value="MobA-like_NTP_Trfase"/>
</dbReference>
<dbReference type="Pfam" id="PF12804">
    <property type="entry name" value="NTP_transf_3"/>
    <property type="match status" value="1"/>
</dbReference>
<evidence type="ECO:0000256" key="8">
    <source>
        <dbReference type="HAMAP-Rule" id="MF_00316"/>
    </source>
</evidence>
<dbReference type="Gene3D" id="3.90.550.10">
    <property type="entry name" value="Spore Coat Polysaccharide Biosynthesis Protein SpsA, Chain A"/>
    <property type="match status" value="1"/>
</dbReference>
<feature type="domain" description="MobA-like NTP transferase" evidence="9">
    <location>
        <begin position="6"/>
        <end position="160"/>
    </location>
</feature>
<protein>
    <recommendedName>
        <fullName evidence="8">Probable molybdenum cofactor guanylyltransferase</fullName>
        <shortName evidence="8">MoCo guanylyltransferase</shortName>
        <ecNumber evidence="8">2.7.7.77</ecNumber>
    </recommendedName>
    <alternativeName>
        <fullName evidence="8">GTP:molybdopterin guanylyltransferase</fullName>
    </alternativeName>
    <alternativeName>
        <fullName evidence="8">Mo-MPT guanylyltransferase</fullName>
    </alternativeName>
    <alternativeName>
        <fullName evidence="8">Molybdopterin guanylyltransferase</fullName>
    </alternativeName>
    <alternativeName>
        <fullName evidence="8">Molybdopterin-guanine dinucleotide synthase</fullName>
        <shortName evidence="8">MGD synthase</shortName>
    </alternativeName>
</protein>
<comment type="caution">
    <text evidence="8">Lacks conserved residue(s) required for the propagation of feature annotation.</text>
</comment>
<keyword evidence="7 8" id="KW-0501">Molybdenum cofactor biosynthesis</keyword>
<evidence type="ECO:0000256" key="1">
    <source>
        <dbReference type="ARBA" id="ARBA00022490"/>
    </source>
</evidence>
<dbReference type="InterPro" id="IPR013482">
    <property type="entry name" value="Molybde_CF_guanTrfase"/>
</dbReference>
<comment type="subcellular location">
    <subcellularLocation>
        <location evidence="8">Cytoplasm</location>
    </subcellularLocation>
</comment>
<evidence type="ECO:0000256" key="2">
    <source>
        <dbReference type="ARBA" id="ARBA00022679"/>
    </source>
</evidence>
<dbReference type="GO" id="GO:0061603">
    <property type="term" value="F:molybdenum cofactor guanylyltransferase activity"/>
    <property type="evidence" value="ECO:0007669"/>
    <property type="project" value="UniProtKB-EC"/>
</dbReference>
<accession>A0ABT9UR00</accession>
<comment type="caution">
    <text evidence="10">The sequence shown here is derived from an EMBL/GenBank/DDBJ whole genome shotgun (WGS) entry which is preliminary data.</text>
</comment>
<evidence type="ECO:0000256" key="6">
    <source>
        <dbReference type="ARBA" id="ARBA00023134"/>
    </source>
</evidence>
<evidence type="ECO:0000256" key="3">
    <source>
        <dbReference type="ARBA" id="ARBA00022723"/>
    </source>
</evidence>
<feature type="binding site" evidence="8">
    <location>
        <position position="97"/>
    </location>
    <ligand>
        <name>GTP</name>
        <dbReference type="ChEBI" id="CHEBI:37565"/>
    </ligand>
</feature>
<evidence type="ECO:0000313" key="10">
    <source>
        <dbReference type="EMBL" id="MDQ0148576.1"/>
    </source>
</evidence>
<keyword evidence="5 8" id="KW-0460">Magnesium</keyword>
<dbReference type="InterPro" id="IPR029044">
    <property type="entry name" value="Nucleotide-diphossugar_trans"/>
</dbReference>
<keyword evidence="4 8" id="KW-0547">Nucleotide-binding</keyword>
<keyword evidence="11" id="KW-1185">Reference proteome</keyword>
<comment type="cofactor">
    <cofactor evidence="8">
        <name>Mg(2+)</name>
        <dbReference type="ChEBI" id="CHEBI:18420"/>
    </cofactor>
</comment>